<proteinExistence type="predicted"/>
<feature type="region of interest" description="Disordered" evidence="1">
    <location>
        <begin position="13"/>
        <end position="116"/>
    </location>
</feature>
<evidence type="ECO:0000313" key="3">
    <source>
        <dbReference type="RefSeq" id="XP_053063692.1"/>
    </source>
</evidence>
<organism evidence="2 3">
    <name type="scientific">Acinonyx jubatus</name>
    <name type="common">Cheetah</name>
    <dbReference type="NCBI Taxonomy" id="32536"/>
    <lineage>
        <taxon>Eukaryota</taxon>
        <taxon>Metazoa</taxon>
        <taxon>Chordata</taxon>
        <taxon>Craniata</taxon>
        <taxon>Vertebrata</taxon>
        <taxon>Euteleostomi</taxon>
        <taxon>Mammalia</taxon>
        <taxon>Eutheria</taxon>
        <taxon>Laurasiatheria</taxon>
        <taxon>Carnivora</taxon>
        <taxon>Feliformia</taxon>
        <taxon>Felidae</taxon>
        <taxon>Felinae</taxon>
        <taxon>Acinonyx</taxon>
    </lineage>
</organism>
<name>A0ABM3NW91_ACIJB</name>
<dbReference type="Proteomes" id="UP001652583">
    <property type="component" value="Chromosome D2"/>
</dbReference>
<keyword evidence="2" id="KW-1185">Reference proteome</keyword>
<feature type="compositionally biased region" description="Basic residues" evidence="1">
    <location>
        <begin position="18"/>
        <end position="30"/>
    </location>
</feature>
<feature type="region of interest" description="Disordered" evidence="1">
    <location>
        <begin position="131"/>
        <end position="158"/>
    </location>
</feature>
<dbReference type="GeneID" id="128312703"/>
<sequence length="225" mass="24025">MAAVCWVINSGVASPRSPRARCRPHSRRAGGRWAAGDRDHRQGHSPSTSEQAGDARRRGPGGTGPEGCTFRPLTSPPPSLPLRAEGRPVPQPTLSHAAQVSGIRQGAPPTQLPRVPTRAAPLAPEVDAAYRASRRHVTSPSSGQRSAARLSSVGRERRPGFLVMRTRPARVSPRGGAVSSPAVTDGVSPGRRGRRFHHSLSSSRFCEASLCANIRRGDLSRDHFL</sequence>
<evidence type="ECO:0000313" key="2">
    <source>
        <dbReference type="Proteomes" id="UP001652583"/>
    </source>
</evidence>
<gene>
    <name evidence="3" type="primary">LOC128312703</name>
</gene>
<dbReference type="RefSeq" id="XP_053063692.1">
    <property type="nucleotide sequence ID" value="XM_053207717.1"/>
</dbReference>
<evidence type="ECO:0000256" key="1">
    <source>
        <dbReference type="SAM" id="MobiDB-lite"/>
    </source>
</evidence>
<protein>
    <submittedName>
        <fullName evidence="3">Uncharacterized protein LOC128312703</fullName>
    </submittedName>
</protein>
<feature type="region of interest" description="Disordered" evidence="1">
    <location>
        <begin position="170"/>
        <end position="196"/>
    </location>
</feature>
<accession>A0ABM3NW91</accession>
<reference evidence="3" key="1">
    <citation type="submission" date="2025-08" db="UniProtKB">
        <authorList>
            <consortium name="RefSeq"/>
        </authorList>
    </citation>
    <scope>IDENTIFICATION</scope>
    <source>
        <tissue evidence="3">Blood</tissue>
    </source>
</reference>